<dbReference type="SMART" id="SM00903">
    <property type="entry name" value="Flavin_Reduct"/>
    <property type="match status" value="1"/>
</dbReference>
<dbReference type="InterPro" id="IPR000639">
    <property type="entry name" value="Epox_hydrolase-like"/>
</dbReference>
<keyword evidence="5" id="KW-1185">Reference proteome</keyword>
<dbReference type="Pfam" id="PF01613">
    <property type="entry name" value="Flavin_Reduct"/>
    <property type="match status" value="1"/>
</dbReference>
<dbReference type="GO" id="GO:0010181">
    <property type="term" value="F:FMN binding"/>
    <property type="evidence" value="ECO:0007669"/>
    <property type="project" value="InterPro"/>
</dbReference>
<evidence type="ECO:0000259" key="3">
    <source>
        <dbReference type="SMART" id="SM00903"/>
    </source>
</evidence>
<organism evidence="4 5">
    <name type="scientific">Trinickia symbiotica</name>
    <dbReference type="NCBI Taxonomy" id="863227"/>
    <lineage>
        <taxon>Bacteria</taxon>
        <taxon>Pseudomonadati</taxon>
        <taxon>Pseudomonadota</taxon>
        <taxon>Betaproteobacteria</taxon>
        <taxon>Burkholderiales</taxon>
        <taxon>Burkholderiaceae</taxon>
        <taxon>Trinickia</taxon>
    </lineage>
</organism>
<dbReference type="AlphaFoldDB" id="A0A2N7X4S8"/>
<dbReference type="InterPro" id="IPR050268">
    <property type="entry name" value="NADH-dep_flavin_reductase"/>
</dbReference>
<evidence type="ECO:0000256" key="1">
    <source>
        <dbReference type="ARBA" id="ARBA00008898"/>
    </source>
</evidence>
<dbReference type="InterPro" id="IPR002563">
    <property type="entry name" value="Flavin_Rdtase-like_dom"/>
</dbReference>
<gene>
    <name evidence="4" type="ORF">C0Z20_10900</name>
</gene>
<keyword evidence="2" id="KW-0560">Oxidoreductase</keyword>
<protein>
    <submittedName>
        <fullName evidence="4">Flavin reductase</fullName>
    </submittedName>
</protein>
<dbReference type="SUPFAM" id="SSF53474">
    <property type="entry name" value="alpha/beta-Hydrolases"/>
    <property type="match status" value="1"/>
</dbReference>
<dbReference type="PRINTS" id="PR00111">
    <property type="entry name" value="ABHYDROLASE"/>
</dbReference>
<feature type="domain" description="Flavin reductase like" evidence="3">
    <location>
        <begin position="314"/>
        <end position="457"/>
    </location>
</feature>
<reference evidence="4 5" key="1">
    <citation type="submission" date="2018-01" db="EMBL/GenBank/DDBJ databases">
        <title>Whole genome analyses suggest that Burkholderia sensu lato contains two further novel genera in the rhizoxinica-symbiotica group Mycetohabitans gen. nov., and Trinickia gen. nov.: implications for the evolution of diazotrophy and nodulation in the Burkholderiaceae.</title>
        <authorList>
            <person name="Estrada-de los Santos P."/>
            <person name="Palmer M."/>
            <person name="Chavez-Ramirez B."/>
            <person name="Beukes C."/>
            <person name="Steenkamp E.T."/>
            <person name="Hirsch A.M."/>
            <person name="Manyaka P."/>
            <person name="Maluk M."/>
            <person name="Lafos M."/>
            <person name="Crook M."/>
            <person name="Gross E."/>
            <person name="Simon M.F."/>
            <person name="Bueno dos Reis Junior F."/>
            <person name="Poole P.S."/>
            <person name="Venter S.N."/>
            <person name="James E.K."/>
        </authorList>
    </citation>
    <scope>NUCLEOTIDE SEQUENCE [LARGE SCALE GENOMIC DNA]</scope>
    <source>
        <strain evidence="4 5">JPY 581</strain>
    </source>
</reference>
<dbReference type="EMBL" id="PNYC01000006">
    <property type="protein sequence ID" value="PMS36614.1"/>
    <property type="molecule type" value="Genomic_DNA"/>
</dbReference>
<dbReference type="PANTHER" id="PTHR30466:SF11">
    <property type="entry name" value="FLAVIN-DEPENDENT MONOOXYGENASE, REDUCTASE SUBUNIT HSAB"/>
    <property type="match status" value="1"/>
</dbReference>
<dbReference type="Pfam" id="PF00561">
    <property type="entry name" value="Abhydrolase_1"/>
    <property type="match status" value="1"/>
</dbReference>
<dbReference type="PANTHER" id="PTHR30466">
    <property type="entry name" value="FLAVIN REDUCTASE"/>
    <property type="match status" value="1"/>
</dbReference>
<comment type="caution">
    <text evidence="4">The sequence shown here is derived from an EMBL/GenBank/DDBJ whole genome shotgun (WGS) entry which is preliminary data.</text>
</comment>
<evidence type="ECO:0000313" key="5">
    <source>
        <dbReference type="Proteomes" id="UP000235777"/>
    </source>
</evidence>
<name>A0A2N7X4S8_9BURK</name>
<dbReference type="InterPro" id="IPR029058">
    <property type="entry name" value="AB_hydrolase_fold"/>
</dbReference>
<dbReference type="PRINTS" id="PR00412">
    <property type="entry name" value="EPOXHYDRLASE"/>
</dbReference>
<accession>A0A2N7X4S8</accession>
<evidence type="ECO:0000256" key="2">
    <source>
        <dbReference type="ARBA" id="ARBA00023002"/>
    </source>
</evidence>
<dbReference type="InterPro" id="IPR012349">
    <property type="entry name" value="Split_barrel_FMN-bd"/>
</dbReference>
<evidence type="ECO:0000313" key="4">
    <source>
        <dbReference type="EMBL" id="PMS36614.1"/>
    </source>
</evidence>
<dbReference type="Proteomes" id="UP000235777">
    <property type="component" value="Unassembled WGS sequence"/>
</dbReference>
<dbReference type="GO" id="GO:0042602">
    <property type="term" value="F:riboflavin reductase (NADPH) activity"/>
    <property type="evidence" value="ECO:0007669"/>
    <property type="project" value="TreeGrafter"/>
</dbReference>
<dbReference type="InterPro" id="IPR000073">
    <property type="entry name" value="AB_hydrolase_1"/>
</dbReference>
<proteinExistence type="inferred from homology"/>
<comment type="similarity">
    <text evidence="1">Belongs to the non-flavoprotein flavin reductase family.</text>
</comment>
<dbReference type="Gene3D" id="3.90.79.10">
    <property type="entry name" value="Nucleoside Triphosphate Pyrophosphohydrolase"/>
    <property type="match status" value="1"/>
</dbReference>
<sequence length="613" mass="64971">MKADRALDPAMMCGVVAGTSYSVFPPRAGGACESVVLIHGVGMNQSVWSPQIDALTTHYRVIAYDMLGHGGSALPAPEPTLGEYAAQLERLLDALLIERAHVVGHSMGALVALEFALTHPNRALSVAALNAVYDRTPSQREAVMGRAAMLGNTPDEAGIEATLARWFGDPVPAHLTKAAQAVRALLSNVDPEGYARTYRLFARSDDAHVGRLASLTMPALFLTGECDANSNPAMSRAMAAAAPFGRAEIIADERHMMNVTNPAQVNERLLAFLLGAGAPDSKCGGRAADRSRRDAMSEPTNEQAIDIAEFRRALGAFVTGVTVVTTIQPDGSPRGFTANSFTSVSLDPPLILVCIAKTASSFPVFSRTRHFAVSVLAEDQKAVSGVFASKAADKFSQVAWHARITGAPVMDGAAASFDCATHEVVDAGDHIILIGRVLDFIHTPSSPLGYCRGAYVNFSLSLDALAAAGPRARVGAILEHRHGLVMLDTPEGLQLPTGAKLEPESDPASLHGALAKLGLQVHLDFLFAVFESGKGPTPGVNIYYRGRVKNDIGPQSGGALRIVPLHQIPWDALPDAAVRSMLERYVRERSEDAFGIYVGDTEAGMVQPLAPAH</sequence>
<dbReference type="SUPFAM" id="SSF50475">
    <property type="entry name" value="FMN-binding split barrel"/>
    <property type="match status" value="1"/>
</dbReference>
<dbReference type="Gene3D" id="3.40.50.1820">
    <property type="entry name" value="alpha/beta hydrolase"/>
    <property type="match status" value="1"/>
</dbReference>
<dbReference type="Gene3D" id="2.30.110.10">
    <property type="entry name" value="Electron Transport, Fmn-binding Protein, Chain A"/>
    <property type="match status" value="1"/>
</dbReference>